<evidence type="ECO:0000313" key="2">
    <source>
        <dbReference type="Proteomes" id="UP000054408"/>
    </source>
</evidence>
<dbReference type="Proteomes" id="UP000054408">
    <property type="component" value="Unassembled WGS sequence"/>
</dbReference>
<dbReference type="RefSeq" id="XP_013753339.1">
    <property type="nucleotide sequence ID" value="XM_013897885.1"/>
</dbReference>
<dbReference type="EMBL" id="GL349494">
    <property type="protein sequence ID" value="KNC55033.1"/>
    <property type="molecule type" value="Genomic_DNA"/>
</dbReference>
<proteinExistence type="predicted"/>
<organism evidence="1 2">
    <name type="scientific">Thecamonas trahens ATCC 50062</name>
    <dbReference type="NCBI Taxonomy" id="461836"/>
    <lineage>
        <taxon>Eukaryota</taxon>
        <taxon>Apusozoa</taxon>
        <taxon>Apusomonadida</taxon>
        <taxon>Apusomonadidae</taxon>
        <taxon>Thecamonas</taxon>
    </lineage>
</organism>
<gene>
    <name evidence="1" type="ORF">AMSG_10628</name>
</gene>
<keyword evidence="2" id="KW-1185">Reference proteome</keyword>
<protein>
    <submittedName>
        <fullName evidence="1">Uncharacterized protein</fullName>
    </submittedName>
</protein>
<sequence>MATTNSLVLRVVADEKQNPPGKATSKINLLIREFGKNRSFVVTANMAAARPDVDRIGAAGPPLSGPESSLYAQAEALFDAYWQASLACPSTSGAQRV</sequence>
<reference evidence="1 2" key="1">
    <citation type="submission" date="2010-05" db="EMBL/GenBank/DDBJ databases">
        <title>The Genome Sequence of Thecamonas trahens ATCC 50062.</title>
        <authorList>
            <consortium name="The Broad Institute Genome Sequencing Platform"/>
            <person name="Russ C."/>
            <person name="Cuomo C."/>
            <person name="Shea T."/>
            <person name="Young S.K."/>
            <person name="Zeng Q."/>
            <person name="Koehrsen M."/>
            <person name="Haas B."/>
            <person name="Borodovsky M."/>
            <person name="Guigo R."/>
            <person name="Alvarado L."/>
            <person name="Berlin A."/>
            <person name="Bochicchio J."/>
            <person name="Borenstein D."/>
            <person name="Chapman S."/>
            <person name="Chen Z."/>
            <person name="Freedman E."/>
            <person name="Gellesch M."/>
            <person name="Goldberg J."/>
            <person name="Griggs A."/>
            <person name="Gujja S."/>
            <person name="Heilman E."/>
            <person name="Heiman D."/>
            <person name="Hepburn T."/>
            <person name="Howarth C."/>
            <person name="Jen D."/>
            <person name="Larson L."/>
            <person name="Mehta T."/>
            <person name="Park D."/>
            <person name="Pearson M."/>
            <person name="Roberts A."/>
            <person name="Saif S."/>
            <person name="Shenoy N."/>
            <person name="Sisk P."/>
            <person name="Stolte C."/>
            <person name="Sykes S."/>
            <person name="Thomson T."/>
            <person name="Walk T."/>
            <person name="White J."/>
            <person name="Yandava C."/>
            <person name="Burger G."/>
            <person name="Gray M.W."/>
            <person name="Holland P.W.H."/>
            <person name="King N."/>
            <person name="Lang F.B.F."/>
            <person name="Roger A.J."/>
            <person name="Ruiz-Trillo I."/>
            <person name="Lander E."/>
            <person name="Nusbaum C."/>
        </authorList>
    </citation>
    <scope>NUCLEOTIDE SEQUENCE [LARGE SCALE GENOMIC DNA]</scope>
    <source>
        <strain evidence="1 2">ATCC 50062</strain>
    </source>
</reference>
<dbReference type="GeneID" id="25568802"/>
<evidence type="ECO:0000313" key="1">
    <source>
        <dbReference type="EMBL" id="KNC55033.1"/>
    </source>
</evidence>
<name>A0A0L0DU65_THETB</name>
<accession>A0A0L0DU65</accession>
<dbReference type="AlphaFoldDB" id="A0A0L0DU65"/>